<evidence type="ECO:0000256" key="1">
    <source>
        <dbReference type="SAM" id="MobiDB-lite"/>
    </source>
</evidence>
<sequence length="437" mass="48335">QFKPEWIPILPIDGEEDSTKEDTEFITLVEEKEEPKVIEDTTTIEGEDEEPDATIQEASLKEETERYFIDEPTPLPLESVHFTLKNGVAVIVLQDTVKTRPLDITTLPELPEKPPDPPPHPIIAHFSPQAPPPVRPRSLVSDPTPVPPPPEPPDLNSSPNTVLCPPPPLPPSLLNPPLPTPLKPPPPRPPDSNIFKNINEELILDEISFAIKLIEIHLLKPPGVYFAPAPPPKPPDKIIAQSPPPVPPSSSKLLLPTPFINPAFRPPAKPPDIIDPHLLQIFSRGFGTTGTINSLGDKLHPSLCHLSPTKQIPPTETCHVSHYVCKCTNTPNTLNRTTIPMCQLLSNFKNSKLASNVPITSLLTASYVHWTKFSFNGLPRLGLRVMGHLCLLWSQVSSQHNFDLINPPRTHPTRKPPDLYLNLEDKVQVNPAAMIED</sequence>
<dbReference type="PRINTS" id="PR01217">
    <property type="entry name" value="PRICHEXTENSN"/>
</dbReference>
<feature type="non-terminal residue" evidence="2">
    <location>
        <position position="1"/>
    </location>
</feature>
<reference evidence="2 3" key="1">
    <citation type="journal article" date="2014" name="Am. J. Bot.">
        <title>Genome assembly and annotation for red clover (Trifolium pratense; Fabaceae).</title>
        <authorList>
            <person name="Istvanek J."/>
            <person name="Jaros M."/>
            <person name="Krenek A."/>
            <person name="Repkova J."/>
        </authorList>
    </citation>
    <scope>NUCLEOTIDE SEQUENCE [LARGE SCALE GENOMIC DNA]</scope>
    <source>
        <strain evidence="3">cv. Tatra</strain>
        <tissue evidence="2">Young leaves</tissue>
    </source>
</reference>
<reference evidence="2 3" key="2">
    <citation type="journal article" date="2017" name="Front. Plant Sci.">
        <title>Gene Classification and Mining of Molecular Markers Useful in Red Clover (Trifolium pratense) Breeding.</title>
        <authorList>
            <person name="Istvanek J."/>
            <person name="Dluhosova J."/>
            <person name="Dluhos P."/>
            <person name="Patkova L."/>
            <person name="Nedelnik J."/>
            <person name="Repkova J."/>
        </authorList>
    </citation>
    <scope>NUCLEOTIDE SEQUENCE [LARGE SCALE GENOMIC DNA]</scope>
    <source>
        <strain evidence="3">cv. Tatra</strain>
        <tissue evidence="2">Young leaves</tissue>
    </source>
</reference>
<evidence type="ECO:0000313" key="2">
    <source>
        <dbReference type="EMBL" id="PNX90203.1"/>
    </source>
</evidence>
<feature type="compositionally biased region" description="Pro residues" evidence="1">
    <location>
        <begin position="144"/>
        <end position="153"/>
    </location>
</feature>
<name>A0A2K3MHE7_TRIPR</name>
<evidence type="ECO:0000313" key="3">
    <source>
        <dbReference type="Proteomes" id="UP000236291"/>
    </source>
</evidence>
<dbReference type="AlphaFoldDB" id="A0A2K3MHE7"/>
<feature type="region of interest" description="Disordered" evidence="1">
    <location>
        <begin position="106"/>
        <end position="191"/>
    </location>
</feature>
<feature type="compositionally biased region" description="Pro residues" evidence="1">
    <location>
        <begin position="164"/>
        <end position="190"/>
    </location>
</feature>
<protein>
    <submittedName>
        <fullName evidence="2">Uncharacterized protein</fullName>
    </submittedName>
</protein>
<dbReference type="EMBL" id="ASHM01062109">
    <property type="protein sequence ID" value="PNX90203.1"/>
    <property type="molecule type" value="Genomic_DNA"/>
</dbReference>
<comment type="caution">
    <text evidence="2">The sequence shown here is derived from an EMBL/GenBank/DDBJ whole genome shotgun (WGS) entry which is preliminary data.</text>
</comment>
<accession>A0A2K3MHE7</accession>
<proteinExistence type="predicted"/>
<dbReference type="Proteomes" id="UP000236291">
    <property type="component" value="Unassembled WGS sequence"/>
</dbReference>
<organism evidence="2 3">
    <name type="scientific">Trifolium pratense</name>
    <name type="common">Red clover</name>
    <dbReference type="NCBI Taxonomy" id="57577"/>
    <lineage>
        <taxon>Eukaryota</taxon>
        <taxon>Viridiplantae</taxon>
        <taxon>Streptophyta</taxon>
        <taxon>Embryophyta</taxon>
        <taxon>Tracheophyta</taxon>
        <taxon>Spermatophyta</taxon>
        <taxon>Magnoliopsida</taxon>
        <taxon>eudicotyledons</taxon>
        <taxon>Gunneridae</taxon>
        <taxon>Pentapetalae</taxon>
        <taxon>rosids</taxon>
        <taxon>fabids</taxon>
        <taxon>Fabales</taxon>
        <taxon>Fabaceae</taxon>
        <taxon>Papilionoideae</taxon>
        <taxon>50 kb inversion clade</taxon>
        <taxon>NPAAA clade</taxon>
        <taxon>Hologalegina</taxon>
        <taxon>IRL clade</taxon>
        <taxon>Trifolieae</taxon>
        <taxon>Trifolium</taxon>
    </lineage>
</organism>
<gene>
    <name evidence="2" type="ORF">L195_g046326</name>
</gene>